<proteinExistence type="inferred from homology"/>
<dbReference type="InterPro" id="IPR003593">
    <property type="entry name" value="AAA+_ATPase"/>
</dbReference>
<dbReference type="InterPro" id="IPR027417">
    <property type="entry name" value="P-loop_NTPase"/>
</dbReference>
<feature type="active site" evidence="8">
    <location>
        <position position="796"/>
    </location>
</feature>
<dbReference type="InterPro" id="IPR020568">
    <property type="entry name" value="Ribosomal_Su5_D2-typ_SF"/>
</dbReference>
<dbReference type="Gene3D" id="3.40.50.300">
    <property type="entry name" value="P-loop containing nucleotide triphosphate hydrolases"/>
    <property type="match status" value="1"/>
</dbReference>
<comment type="subcellular location">
    <subcellularLocation>
        <location evidence="7">Cytoplasm</location>
    </subcellularLocation>
</comment>
<dbReference type="Pfam" id="PF22667">
    <property type="entry name" value="Lon_lid"/>
    <property type="match status" value="1"/>
</dbReference>
<dbReference type="Gene3D" id="3.30.230.10">
    <property type="match status" value="1"/>
</dbReference>
<comment type="catalytic activity">
    <reaction evidence="7 8">
        <text>Hydrolysis of proteins in presence of ATP.</text>
        <dbReference type="EC" id="3.4.21.53"/>
    </reaction>
</comment>
<feature type="domain" description="Lon proteolytic" evidence="9">
    <location>
        <begin position="666"/>
        <end position="847"/>
    </location>
</feature>
<dbReference type="RefSeq" id="WP_330500597.1">
    <property type="nucleotide sequence ID" value="NZ_JAZDWZ010000003.1"/>
</dbReference>
<reference evidence="10" key="1">
    <citation type="submission" date="2024-01" db="EMBL/GenBank/DDBJ databases">
        <title>Genome sequence of Mycoplasma ciconiae type strain DSM 25251.</title>
        <authorList>
            <person name="Spergser J."/>
        </authorList>
    </citation>
    <scope>NUCLEOTIDE SEQUENCE [LARGE SCALE GENOMIC DNA]</scope>
    <source>
        <strain evidence="10">DSM 25251</strain>
    </source>
</reference>
<dbReference type="EC" id="3.4.21.53" evidence="7"/>
<keyword evidence="4 7" id="KW-0720">Serine protease</keyword>
<dbReference type="Pfam" id="PF00004">
    <property type="entry name" value="AAA"/>
    <property type="match status" value="1"/>
</dbReference>
<dbReference type="PIRSF" id="PIRSF001174">
    <property type="entry name" value="Lon_proteas"/>
    <property type="match status" value="1"/>
</dbReference>
<gene>
    <name evidence="10" type="primary">lon</name>
    <name evidence="10" type="ORF">V2E24_01145</name>
</gene>
<accession>A0ABU7MLY1</accession>
<sequence length="858" mass="98019">MLAKILVCDQSQISYPEAVYRVPIQNDDFIKEFKTKKFDRFIVVYSNENKIFNTGIYAKPLKIQKIDNVDYLIFKGLKKVNCTASLLQYIETKSLDLLTEVESDQYKTFTKKGINLETIVRFDFIEEDNLKSIPKKDISSMVNILRDAFKNQEKIDDHITVINPSTDEPYTFEEIIQLQFEDSSSEEFNELDGSVILVDILISFIRDNLYGLDKMSYLECNSLKSKYRVWTEFLSNLTTALQIENDIVVEMNKNMYDHQKEYLLREKMKTIQQRLDKIDGKDKGGYEKEIEDPKLKFIYPKSVVKIIEAETKKLASIMPASPEANVSKTYIETLKQLPWRKVEKDFLDFNKVKETLDKYHYGLDEVKERIIEYIAVMVNNKKKNKAKNEAKLINIDDDYQIDLNLFKEDKKVKNQKETFNNVPILTLVGPPGTGKTSLSKAIAEALNKKFLKISLGGVHDEAEIRGHRRTYVGSMPGKIIKGMLKCEISNPLILLDEIDKMASDMKGDPASAMLEVLDPEQNAKFQDHYLEHEYDLSKVVFIATANSYEDIPGPLIDRVEVIELNPYTISEKVKIARSHLIPKVLEQVSLKEKMMKIDDETLKYVIRHYTLEAGVRGLKRILDKLARKIVVKHLNDPSLKEFEITLDNLESLLGVIKYKEETEDTHILPGVVNGLAYTSYGGSTLQIEVTTYPGKGEIKLTGQLKDVMQESAQIALTYVRANAEKFGINDFDFENNTIHIHVPEGAVPKDGPSAGVTFTTAIISSLTKKPVPSKYAMTGEITLRGKVLEIGGLKEKSFAATQKGVKVVFIPDDNVKNLKDIPDEIKQSLTYVPVKYYDDIFDVIFNKNKPKNEIKTKK</sequence>
<dbReference type="GO" id="GO:0004252">
    <property type="term" value="F:serine-type endopeptidase activity"/>
    <property type="evidence" value="ECO:0007669"/>
    <property type="project" value="UniProtKB-EC"/>
</dbReference>
<comment type="caution">
    <text evidence="10">The sequence shown here is derived from an EMBL/GenBank/DDBJ whole genome shotgun (WGS) entry which is preliminary data.</text>
</comment>
<dbReference type="Gene3D" id="1.10.8.60">
    <property type="match status" value="1"/>
</dbReference>
<keyword evidence="11" id="KW-1185">Reference proteome</keyword>
<comment type="similarity">
    <text evidence="7 8">Belongs to the peptidase S16 family.</text>
</comment>
<evidence type="ECO:0000256" key="5">
    <source>
        <dbReference type="ARBA" id="ARBA00022840"/>
    </source>
</evidence>
<evidence type="ECO:0000256" key="4">
    <source>
        <dbReference type="ARBA" id="ARBA00022825"/>
    </source>
</evidence>
<dbReference type="CDD" id="cd19500">
    <property type="entry name" value="RecA-like_Lon"/>
    <property type="match status" value="1"/>
</dbReference>
<dbReference type="NCBIfam" id="TIGR00763">
    <property type="entry name" value="lon"/>
    <property type="match status" value="1"/>
</dbReference>
<dbReference type="InterPro" id="IPR004815">
    <property type="entry name" value="Lon_bac/euk-typ"/>
</dbReference>
<evidence type="ECO:0000256" key="3">
    <source>
        <dbReference type="ARBA" id="ARBA00022801"/>
    </source>
</evidence>
<evidence type="ECO:0000313" key="11">
    <source>
        <dbReference type="Proteomes" id="UP001344817"/>
    </source>
</evidence>
<dbReference type="Gene3D" id="1.20.58.1480">
    <property type="match status" value="1"/>
</dbReference>
<evidence type="ECO:0000313" key="10">
    <source>
        <dbReference type="EMBL" id="MEE3928183.1"/>
    </source>
</evidence>
<evidence type="ECO:0000256" key="7">
    <source>
        <dbReference type="PIRNR" id="PIRNR001174"/>
    </source>
</evidence>
<evidence type="ECO:0000256" key="6">
    <source>
        <dbReference type="ARBA" id="ARBA00023016"/>
    </source>
</evidence>
<evidence type="ECO:0000259" key="9">
    <source>
        <dbReference type="PROSITE" id="PS51786"/>
    </source>
</evidence>
<protein>
    <recommendedName>
        <fullName evidence="7">Lon protease</fullName>
        <ecNumber evidence="7">3.4.21.53</ecNumber>
    </recommendedName>
</protein>
<dbReference type="PROSITE" id="PS51786">
    <property type="entry name" value="LON_PROTEOLYTIC"/>
    <property type="match status" value="1"/>
</dbReference>
<dbReference type="InterPro" id="IPR054594">
    <property type="entry name" value="Lon_lid"/>
</dbReference>
<evidence type="ECO:0000256" key="2">
    <source>
        <dbReference type="ARBA" id="ARBA00022741"/>
    </source>
</evidence>
<organism evidence="10 11">
    <name type="scientific">Mycoplasmopsis ciconiae</name>
    <dbReference type="NCBI Taxonomy" id="561067"/>
    <lineage>
        <taxon>Bacteria</taxon>
        <taxon>Bacillati</taxon>
        <taxon>Mycoplasmatota</taxon>
        <taxon>Mycoplasmoidales</taxon>
        <taxon>Metamycoplasmataceae</taxon>
        <taxon>Mycoplasmopsis</taxon>
    </lineage>
</organism>
<comment type="subunit">
    <text evidence="7">Homohexamer. Organized in a ring with a central cavity.</text>
</comment>
<dbReference type="InterPro" id="IPR003959">
    <property type="entry name" value="ATPase_AAA_core"/>
</dbReference>
<dbReference type="InterPro" id="IPR014721">
    <property type="entry name" value="Ribsml_uS5_D2-typ_fold_subgr"/>
</dbReference>
<keyword evidence="5 7" id="KW-0067">ATP-binding</keyword>
<dbReference type="EMBL" id="JAZDWZ010000003">
    <property type="protein sequence ID" value="MEE3928183.1"/>
    <property type="molecule type" value="Genomic_DNA"/>
</dbReference>
<dbReference type="SMART" id="SM00382">
    <property type="entry name" value="AAA"/>
    <property type="match status" value="1"/>
</dbReference>
<name>A0ABU7MLY1_9BACT</name>
<dbReference type="PRINTS" id="PR00830">
    <property type="entry name" value="ENDOLAPTASE"/>
</dbReference>
<dbReference type="SUPFAM" id="SSF54211">
    <property type="entry name" value="Ribosomal protein S5 domain 2-like"/>
    <property type="match status" value="1"/>
</dbReference>
<feature type="active site" evidence="8">
    <location>
        <position position="753"/>
    </location>
</feature>
<keyword evidence="3 7" id="KW-0378">Hydrolase</keyword>
<dbReference type="Proteomes" id="UP001344817">
    <property type="component" value="Unassembled WGS sequence"/>
</dbReference>
<evidence type="ECO:0000256" key="1">
    <source>
        <dbReference type="ARBA" id="ARBA00022670"/>
    </source>
</evidence>
<dbReference type="Pfam" id="PF05362">
    <property type="entry name" value="Lon_C"/>
    <property type="match status" value="1"/>
</dbReference>
<keyword evidence="6" id="KW-0346">Stress response</keyword>
<dbReference type="Gene3D" id="1.20.5.5270">
    <property type="match status" value="1"/>
</dbReference>
<keyword evidence="2 7" id="KW-0547">Nucleotide-binding</keyword>
<dbReference type="InterPro" id="IPR008269">
    <property type="entry name" value="Lon_proteolytic"/>
</dbReference>
<dbReference type="InterPro" id="IPR027065">
    <property type="entry name" value="Lon_Prtase"/>
</dbReference>
<keyword evidence="7" id="KW-0963">Cytoplasm</keyword>
<evidence type="ECO:0000256" key="8">
    <source>
        <dbReference type="PROSITE-ProRule" id="PRU01122"/>
    </source>
</evidence>
<dbReference type="PANTHER" id="PTHR10046">
    <property type="entry name" value="ATP DEPENDENT LON PROTEASE FAMILY MEMBER"/>
    <property type="match status" value="1"/>
</dbReference>
<keyword evidence="1 7" id="KW-0645">Protease</keyword>
<dbReference type="SUPFAM" id="SSF52540">
    <property type="entry name" value="P-loop containing nucleoside triphosphate hydrolases"/>
    <property type="match status" value="1"/>
</dbReference>